<dbReference type="EMBL" id="JAAMRR010001585">
    <property type="protein sequence ID" value="NGX99454.1"/>
    <property type="molecule type" value="Genomic_DNA"/>
</dbReference>
<comment type="caution">
    <text evidence="1">The sequence shown here is derived from an EMBL/GenBank/DDBJ whole genome shotgun (WGS) entry which is preliminary data.</text>
</comment>
<sequence length="512" mass="52622">MGVGSGLRLAKVVGGPGHDIMVLPVIPERINARIVFDRDAIRAHGFGGGGTFTLFTPEFSLGEGTPTTGAILPFDFFSTAGFANYNITSFKTEITPSTFTNGYGGYNAVLATQTVTVGAGQTLLLSQSVLPDLAHMSSAQALALRDLASGGDLRSVLSPVVPTAAWDQKAVNLTLGGLMELHVAEGGLVTGAAGSSLTVGGLVNDGIIRIAGGTVTQRWDLPSPYVTGLGDLTTTGSSSDAIGFRDFSDIFTVNADGTIDPKAASKYSGSNQQLAANRPVYKLGLLDQGEGIRLGANSVIDLSGTIIRNPYVTAAQATTDGRIIGGGTLASLPPQWLGGWRYDLPYYQTGGTLSAAPGAVIDLSGAAGVLRQPTANGYVQTEVWSNGGMLSLGAGAILAGIDIRAHGGNAQAQGGTLQMARPVLTQHDTPTLNAVSADLITRSGFDTLIAMGGITSSGDATVTLDRAFILMPQPWEYAGIPTPGEPERIMSPTISTGGDLIIDAPYIGLLNT</sequence>
<gene>
    <name evidence="1" type="ORF">G4V63_30975</name>
</gene>
<proteinExistence type="predicted"/>
<evidence type="ECO:0000313" key="2">
    <source>
        <dbReference type="Proteomes" id="UP000480266"/>
    </source>
</evidence>
<keyword evidence="2" id="KW-1185">Reference proteome</keyword>
<evidence type="ECO:0000313" key="1">
    <source>
        <dbReference type="EMBL" id="NGX99454.1"/>
    </source>
</evidence>
<protein>
    <submittedName>
        <fullName evidence="1">Uncharacterized protein</fullName>
    </submittedName>
</protein>
<accession>A0A7C9VTB5</accession>
<name>A0A7C9VTB5_9BRAD</name>
<reference evidence="1" key="1">
    <citation type="submission" date="2020-02" db="EMBL/GenBank/DDBJ databases">
        <title>Draft genome sequence of Candidatus Afipia apatlaquensis IBT-C3, a potential strain for decolorization of textile dyes.</title>
        <authorList>
            <person name="Sanchez-Reyes A."/>
            <person name="Breton-Deval L."/>
            <person name="Mangelson H."/>
            <person name="Sanchez-Flores A."/>
        </authorList>
    </citation>
    <scope>NUCLEOTIDE SEQUENCE [LARGE SCALE GENOMIC DNA]</scope>
    <source>
        <strain evidence="1">IBT-C3</strain>
    </source>
</reference>
<dbReference type="Proteomes" id="UP000480266">
    <property type="component" value="Unassembled WGS sequence"/>
</dbReference>
<organism evidence="1 2">
    <name type="scientific">Candidatus Afipia apatlaquensis</name>
    <dbReference type="NCBI Taxonomy" id="2712852"/>
    <lineage>
        <taxon>Bacteria</taxon>
        <taxon>Pseudomonadati</taxon>
        <taxon>Pseudomonadota</taxon>
        <taxon>Alphaproteobacteria</taxon>
        <taxon>Hyphomicrobiales</taxon>
        <taxon>Nitrobacteraceae</taxon>
        <taxon>Afipia</taxon>
    </lineage>
</organism>
<dbReference type="AlphaFoldDB" id="A0A7C9VTB5"/>
<feature type="non-terminal residue" evidence="1">
    <location>
        <position position="512"/>
    </location>
</feature>